<accession>S8DI94</accession>
<comment type="caution">
    <text evidence="1">The sequence shown here is derived from an EMBL/GenBank/DDBJ whole genome shotgun (WGS) entry which is preliminary data.</text>
</comment>
<protein>
    <submittedName>
        <fullName evidence="1">Uncharacterized protein</fullName>
    </submittedName>
</protein>
<dbReference type="EMBL" id="AUSU01006105">
    <property type="protein sequence ID" value="EPS62493.1"/>
    <property type="molecule type" value="Genomic_DNA"/>
</dbReference>
<evidence type="ECO:0000313" key="1">
    <source>
        <dbReference type="EMBL" id="EPS62493.1"/>
    </source>
</evidence>
<proteinExistence type="predicted"/>
<name>S8DI94_9LAMI</name>
<keyword evidence="2" id="KW-1185">Reference proteome</keyword>
<dbReference type="Proteomes" id="UP000015453">
    <property type="component" value="Unassembled WGS sequence"/>
</dbReference>
<sequence length="75" mass="8373">MEKRTEVARIIESMTIPGVDDDTLLKATEAIMANENNTILFLGTSEALRVRMPSDAFNAQLANFHRVGSVFGIFW</sequence>
<organism evidence="1 2">
    <name type="scientific">Genlisea aurea</name>
    <dbReference type="NCBI Taxonomy" id="192259"/>
    <lineage>
        <taxon>Eukaryota</taxon>
        <taxon>Viridiplantae</taxon>
        <taxon>Streptophyta</taxon>
        <taxon>Embryophyta</taxon>
        <taxon>Tracheophyta</taxon>
        <taxon>Spermatophyta</taxon>
        <taxon>Magnoliopsida</taxon>
        <taxon>eudicotyledons</taxon>
        <taxon>Gunneridae</taxon>
        <taxon>Pentapetalae</taxon>
        <taxon>asterids</taxon>
        <taxon>lamiids</taxon>
        <taxon>Lamiales</taxon>
        <taxon>Lentibulariaceae</taxon>
        <taxon>Genlisea</taxon>
    </lineage>
</organism>
<dbReference type="AlphaFoldDB" id="S8DI94"/>
<reference evidence="1 2" key="1">
    <citation type="journal article" date="2013" name="BMC Genomics">
        <title>The miniature genome of a carnivorous plant Genlisea aurea contains a low number of genes and short non-coding sequences.</title>
        <authorList>
            <person name="Leushkin E.V."/>
            <person name="Sutormin R.A."/>
            <person name="Nabieva E.R."/>
            <person name="Penin A.A."/>
            <person name="Kondrashov A.S."/>
            <person name="Logacheva M.D."/>
        </authorList>
    </citation>
    <scope>NUCLEOTIDE SEQUENCE [LARGE SCALE GENOMIC DNA]</scope>
</reference>
<gene>
    <name evidence="1" type="ORF">M569_12297</name>
</gene>
<evidence type="ECO:0000313" key="2">
    <source>
        <dbReference type="Proteomes" id="UP000015453"/>
    </source>
</evidence>